<comment type="pathway">
    <text evidence="1">Secondary metabolite biosynthesis; terpenoid biosynthesis.</text>
</comment>
<dbReference type="KEGG" id="dcr:108222464"/>
<dbReference type="FunFam" id="3.40.50.2000:FF:000019">
    <property type="entry name" value="Glycosyltransferase"/>
    <property type="match status" value="1"/>
</dbReference>
<dbReference type="EC" id="2.4.1.-" evidence="6"/>
<dbReference type="Pfam" id="PF00201">
    <property type="entry name" value="UDPGT"/>
    <property type="match status" value="1"/>
</dbReference>
<sequence>MEPKPRPPHCLVFPYTMQGHINPMQNFSKNLVSKGIKVTFVTTKFCLNSFQQFSDSMPVEIISDGFDDGDYASAESQEAYWSKFKRAGSETLTKLIEKLNSTGFTVDCIIYDALMSWVLDVVKSFKLVAAVFFTQSCAVDNIYYHVGKGLIEVPVENRVSVPGLPVLEPLDMPSFVQNPGAYPVALDVTADQFSDIDKVDWVLCNTFYELEEEVIQWMSKQMRFRAIGPAIPLKYLHNEITPEDDTDNGFKPETDSCMNWLNKQQDHSMVYVSFGSLAELDAGQMQELASGIKESKKPFLWVVRASEEAKLPKGFLEETSAKGMVVPWCSQVEVLAHKALGCFVTHCGWNSTLEALSFGVPMVAIPVWSDQYTNAKFVADVWKMGLKVDVDEKGAFKGEMVQHCIRQVMDGEKGKEIETNSRRWMEMAREAVKEGGSSDSSINEFVASLNQLSNS</sequence>
<dbReference type="GO" id="GO:0080044">
    <property type="term" value="F:quercetin 7-O-glucosyltransferase activity"/>
    <property type="evidence" value="ECO:0007669"/>
    <property type="project" value="TreeGrafter"/>
</dbReference>
<evidence type="ECO:0000256" key="4">
    <source>
        <dbReference type="ARBA" id="ARBA00023229"/>
    </source>
</evidence>
<comment type="similarity">
    <text evidence="2 5">Belongs to the UDP-glycosyltransferase family.</text>
</comment>
<dbReference type="GO" id="GO:0016135">
    <property type="term" value="P:saponin biosynthetic process"/>
    <property type="evidence" value="ECO:0007669"/>
    <property type="project" value="UniProtKB-ARBA"/>
</dbReference>
<evidence type="ECO:0000256" key="1">
    <source>
        <dbReference type="ARBA" id="ARBA00004721"/>
    </source>
</evidence>
<evidence type="ECO:0000313" key="8">
    <source>
        <dbReference type="Proteomes" id="UP000077755"/>
    </source>
</evidence>
<keyword evidence="4" id="KW-0414">Isoprene biosynthesis</keyword>
<accession>A0AAF0X6U8</accession>
<dbReference type="PANTHER" id="PTHR11926:SF1553">
    <property type="entry name" value="GLYCOSYLTRANSFERASE"/>
    <property type="match status" value="1"/>
</dbReference>
<dbReference type="GO" id="GO:0046246">
    <property type="term" value="P:terpene biosynthetic process"/>
    <property type="evidence" value="ECO:0007669"/>
    <property type="project" value="UniProtKB-ARBA"/>
</dbReference>
<keyword evidence="3 5" id="KW-0808">Transferase</keyword>
<evidence type="ECO:0000256" key="5">
    <source>
        <dbReference type="RuleBase" id="RU003718"/>
    </source>
</evidence>
<dbReference type="PROSITE" id="PS00375">
    <property type="entry name" value="UDPGT"/>
    <property type="match status" value="1"/>
</dbReference>
<dbReference type="AlphaFoldDB" id="A0AAF0X6U8"/>
<keyword evidence="5" id="KW-0328">Glycosyltransferase</keyword>
<dbReference type="EMBL" id="CP093347">
    <property type="protein sequence ID" value="WOH02533.1"/>
    <property type="molecule type" value="Genomic_DNA"/>
</dbReference>
<organism evidence="7 8">
    <name type="scientific">Daucus carota subsp. sativus</name>
    <name type="common">Carrot</name>
    <dbReference type="NCBI Taxonomy" id="79200"/>
    <lineage>
        <taxon>Eukaryota</taxon>
        <taxon>Viridiplantae</taxon>
        <taxon>Streptophyta</taxon>
        <taxon>Embryophyta</taxon>
        <taxon>Tracheophyta</taxon>
        <taxon>Spermatophyta</taxon>
        <taxon>Magnoliopsida</taxon>
        <taxon>eudicotyledons</taxon>
        <taxon>Gunneridae</taxon>
        <taxon>Pentapetalae</taxon>
        <taxon>asterids</taxon>
        <taxon>campanulids</taxon>
        <taxon>Apiales</taxon>
        <taxon>Apiaceae</taxon>
        <taxon>Apioideae</taxon>
        <taxon>Scandiceae</taxon>
        <taxon>Daucinae</taxon>
        <taxon>Daucus</taxon>
        <taxon>Daucus sect. Daucus</taxon>
    </lineage>
</organism>
<gene>
    <name evidence="7" type="ORF">DCAR_0521922</name>
</gene>
<proteinExistence type="inferred from homology"/>
<protein>
    <recommendedName>
        <fullName evidence="6">Glycosyltransferase</fullName>
        <ecNumber evidence="6">2.4.1.-</ecNumber>
    </recommendedName>
</protein>
<dbReference type="InterPro" id="IPR035595">
    <property type="entry name" value="UDP_glycos_trans_CS"/>
</dbReference>
<dbReference type="InterPro" id="IPR002213">
    <property type="entry name" value="UDP_glucos_trans"/>
</dbReference>
<dbReference type="CDD" id="cd03784">
    <property type="entry name" value="GT1_Gtf-like"/>
    <property type="match status" value="1"/>
</dbReference>
<dbReference type="SUPFAM" id="SSF53756">
    <property type="entry name" value="UDP-Glycosyltransferase/glycogen phosphorylase"/>
    <property type="match status" value="1"/>
</dbReference>
<reference evidence="7" key="2">
    <citation type="submission" date="2022-03" db="EMBL/GenBank/DDBJ databases">
        <title>Draft title - Genomic analysis of global carrot germplasm unveils the trajectory of domestication and the origin of high carotenoid orange carrot.</title>
        <authorList>
            <person name="Iorizzo M."/>
            <person name="Ellison S."/>
            <person name="Senalik D."/>
            <person name="Macko-Podgorni A."/>
            <person name="Grzebelus D."/>
            <person name="Bostan H."/>
            <person name="Rolling W."/>
            <person name="Curaba J."/>
            <person name="Simon P."/>
        </authorList>
    </citation>
    <scope>NUCLEOTIDE SEQUENCE</scope>
    <source>
        <tissue evidence="7">Leaf</tissue>
    </source>
</reference>
<evidence type="ECO:0000256" key="6">
    <source>
        <dbReference type="RuleBase" id="RU362057"/>
    </source>
</evidence>
<reference evidence="7" key="1">
    <citation type="journal article" date="2016" name="Nat. Genet.">
        <title>A high-quality carrot genome assembly provides new insights into carotenoid accumulation and asterid genome evolution.</title>
        <authorList>
            <person name="Iorizzo M."/>
            <person name="Ellison S."/>
            <person name="Senalik D."/>
            <person name="Zeng P."/>
            <person name="Satapoomin P."/>
            <person name="Huang J."/>
            <person name="Bowman M."/>
            <person name="Iovene M."/>
            <person name="Sanseverino W."/>
            <person name="Cavagnaro P."/>
            <person name="Yildiz M."/>
            <person name="Macko-Podgorni A."/>
            <person name="Moranska E."/>
            <person name="Grzebelus E."/>
            <person name="Grzebelus D."/>
            <person name="Ashrafi H."/>
            <person name="Zheng Z."/>
            <person name="Cheng S."/>
            <person name="Spooner D."/>
            <person name="Van Deynze A."/>
            <person name="Simon P."/>
        </authorList>
    </citation>
    <scope>NUCLEOTIDE SEQUENCE</scope>
    <source>
        <tissue evidence="7">Leaf</tissue>
    </source>
</reference>
<dbReference type="Gene3D" id="3.40.50.2000">
    <property type="entry name" value="Glycogen Phosphorylase B"/>
    <property type="match status" value="2"/>
</dbReference>
<dbReference type="Proteomes" id="UP000077755">
    <property type="component" value="Chromosome 5"/>
</dbReference>
<evidence type="ECO:0000256" key="3">
    <source>
        <dbReference type="ARBA" id="ARBA00022679"/>
    </source>
</evidence>
<keyword evidence="8" id="KW-1185">Reference proteome</keyword>
<dbReference type="PANTHER" id="PTHR11926">
    <property type="entry name" value="GLUCOSYL/GLUCURONOSYL TRANSFERASES"/>
    <property type="match status" value="1"/>
</dbReference>
<evidence type="ECO:0000313" key="7">
    <source>
        <dbReference type="EMBL" id="WOH02533.1"/>
    </source>
</evidence>
<evidence type="ECO:0000256" key="2">
    <source>
        <dbReference type="ARBA" id="ARBA00009995"/>
    </source>
</evidence>
<name>A0AAF0X6U8_DAUCS</name>
<dbReference type="GO" id="GO:0080043">
    <property type="term" value="F:quercetin 3-O-glucosyltransferase activity"/>
    <property type="evidence" value="ECO:0007669"/>
    <property type="project" value="TreeGrafter"/>
</dbReference>